<gene>
    <name evidence="2" type="ORF">GCM10010911_48520</name>
</gene>
<comment type="caution">
    <text evidence="2">The sequence shown here is derived from an EMBL/GenBank/DDBJ whole genome shotgun (WGS) entry which is preliminary data.</text>
</comment>
<name>A0A916ZBH9_9BACL</name>
<evidence type="ECO:0000313" key="2">
    <source>
        <dbReference type="EMBL" id="GGD84502.1"/>
    </source>
</evidence>
<dbReference type="AlphaFoldDB" id="A0A916ZBH9"/>
<dbReference type="EMBL" id="BMHP01000003">
    <property type="protein sequence ID" value="GGD84502.1"/>
    <property type="molecule type" value="Genomic_DNA"/>
</dbReference>
<reference evidence="2" key="1">
    <citation type="journal article" date="2014" name="Int. J. Syst. Evol. Microbiol.">
        <title>Complete genome sequence of Corynebacterium casei LMG S-19264T (=DSM 44701T), isolated from a smear-ripened cheese.</title>
        <authorList>
            <consortium name="US DOE Joint Genome Institute (JGI-PGF)"/>
            <person name="Walter F."/>
            <person name="Albersmeier A."/>
            <person name="Kalinowski J."/>
            <person name="Ruckert C."/>
        </authorList>
    </citation>
    <scope>NUCLEOTIDE SEQUENCE</scope>
    <source>
        <strain evidence="2">CGMCC 1.15178</strain>
    </source>
</reference>
<feature type="region of interest" description="Disordered" evidence="1">
    <location>
        <begin position="9"/>
        <end position="53"/>
    </location>
</feature>
<accession>A0A916ZBH9</accession>
<feature type="compositionally biased region" description="Basic and acidic residues" evidence="1">
    <location>
        <begin position="41"/>
        <end position="53"/>
    </location>
</feature>
<evidence type="ECO:0000256" key="1">
    <source>
        <dbReference type="SAM" id="MobiDB-lite"/>
    </source>
</evidence>
<protein>
    <submittedName>
        <fullName evidence="2">Uncharacterized protein</fullName>
    </submittedName>
</protein>
<sequence length="53" mass="5867">MGKHAIYNDTFSYNGGVSSDPPFACDQRAETDGKPAPAIQQRRDSEENRPDLL</sequence>
<organism evidence="2 3">
    <name type="scientific">Paenibacillus nasutitermitis</name>
    <dbReference type="NCBI Taxonomy" id="1652958"/>
    <lineage>
        <taxon>Bacteria</taxon>
        <taxon>Bacillati</taxon>
        <taxon>Bacillota</taxon>
        <taxon>Bacilli</taxon>
        <taxon>Bacillales</taxon>
        <taxon>Paenibacillaceae</taxon>
        <taxon>Paenibacillus</taxon>
    </lineage>
</organism>
<dbReference type="Proteomes" id="UP000612456">
    <property type="component" value="Unassembled WGS sequence"/>
</dbReference>
<reference evidence="2" key="2">
    <citation type="submission" date="2020-09" db="EMBL/GenBank/DDBJ databases">
        <authorList>
            <person name="Sun Q."/>
            <person name="Zhou Y."/>
        </authorList>
    </citation>
    <scope>NUCLEOTIDE SEQUENCE</scope>
    <source>
        <strain evidence="2">CGMCC 1.15178</strain>
    </source>
</reference>
<proteinExistence type="predicted"/>
<evidence type="ECO:0000313" key="3">
    <source>
        <dbReference type="Proteomes" id="UP000612456"/>
    </source>
</evidence>
<keyword evidence="3" id="KW-1185">Reference proteome</keyword>